<feature type="signal peptide" evidence="7">
    <location>
        <begin position="1"/>
        <end position="23"/>
    </location>
</feature>
<dbReference type="GO" id="GO:0003676">
    <property type="term" value="F:nucleic acid binding"/>
    <property type="evidence" value="ECO:0007669"/>
    <property type="project" value="InterPro"/>
</dbReference>
<reference evidence="9" key="1">
    <citation type="submission" date="2013-03" db="EMBL/GenBank/DDBJ databases">
        <title>The Genome Sequence of Anopheles minimus MINIMUS1.</title>
        <authorList>
            <consortium name="The Broad Institute Genomics Platform"/>
            <person name="Neafsey D.E."/>
            <person name="Walton C."/>
            <person name="Walker B."/>
            <person name="Young S.K."/>
            <person name="Zeng Q."/>
            <person name="Gargeya S."/>
            <person name="Fitzgerald M."/>
            <person name="Haas B."/>
            <person name="Abouelleil A."/>
            <person name="Allen A.W."/>
            <person name="Alvarado L."/>
            <person name="Arachchi H.M."/>
            <person name="Berlin A.M."/>
            <person name="Chapman S.B."/>
            <person name="Gainer-Dewar J."/>
            <person name="Goldberg J."/>
            <person name="Griggs A."/>
            <person name="Gujja S."/>
            <person name="Hansen M."/>
            <person name="Howarth C."/>
            <person name="Imamovic A."/>
            <person name="Ireland A."/>
            <person name="Larimer J."/>
            <person name="McCowan C."/>
            <person name="Murphy C."/>
            <person name="Pearson M."/>
            <person name="Poon T.W."/>
            <person name="Priest M."/>
            <person name="Roberts A."/>
            <person name="Saif S."/>
            <person name="Shea T."/>
            <person name="Sisk P."/>
            <person name="Sykes S."/>
            <person name="Wortman J."/>
            <person name="Nusbaum C."/>
            <person name="Birren B."/>
        </authorList>
    </citation>
    <scope>NUCLEOTIDE SEQUENCE [LARGE SCALE GENOMIC DNA]</scope>
    <source>
        <strain evidence="9">MINIMUS1</strain>
    </source>
</reference>
<evidence type="ECO:0000256" key="6">
    <source>
        <dbReference type="SAM" id="Phobius"/>
    </source>
</evidence>
<evidence type="ECO:0000313" key="8">
    <source>
        <dbReference type="EnsemblMetazoa" id="AMIN005906-PA"/>
    </source>
</evidence>
<feature type="compositionally biased region" description="Basic residues" evidence="5">
    <location>
        <begin position="526"/>
        <end position="536"/>
    </location>
</feature>
<dbReference type="InterPro" id="IPR035595">
    <property type="entry name" value="UDP_glycos_trans_CS"/>
</dbReference>
<evidence type="ECO:0000256" key="4">
    <source>
        <dbReference type="RuleBase" id="RU003718"/>
    </source>
</evidence>
<keyword evidence="2 4" id="KW-0328">Glycosyltransferase</keyword>
<reference evidence="8" key="2">
    <citation type="submission" date="2020-05" db="UniProtKB">
        <authorList>
            <consortium name="EnsemblMetazoa"/>
        </authorList>
    </citation>
    <scope>IDENTIFICATION</scope>
    <source>
        <strain evidence="8">MINIMUS1</strain>
    </source>
</reference>
<evidence type="ECO:0000256" key="3">
    <source>
        <dbReference type="ARBA" id="ARBA00022679"/>
    </source>
</evidence>
<dbReference type="Proteomes" id="UP000075920">
    <property type="component" value="Unassembled WGS sequence"/>
</dbReference>
<evidence type="ECO:0000256" key="5">
    <source>
        <dbReference type="SAM" id="MobiDB-lite"/>
    </source>
</evidence>
<evidence type="ECO:0000256" key="2">
    <source>
        <dbReference type="ARBA" id="ARBA00022676"/>
    </source>
</evidence>
<dbReference type="Pfam" id="PF00201">
    <property type="entry name" value="UDPGT"/>
    <property type="match status" value="1"/>
</dbReference>
<keyword evidence="3 4" id="KW-0808">Transferase</keyword>
<dbReference type="STRING" id="112268.A0A182W6E0"/>
<evidence type="ECO:0000256" key="7">
    <source>
        <dbReference type="SAM" id="SignalP"/>
    </source>
</evidence>
<dbReference type="CDD" id="cd03784">
    <property type="entry name" value="GT1_Gtf-like"/>
    <property type="match status" value="1"/>
</dbReference>
<dbReference type="GO" id="GO:0008194">
    <property type="term" value="F:UDP-glycosyltransferase activity"/>
    <property type="evidence" value="ECO:0007669"/>
    <property type="project" value="InterPro"/>
</dbReference>
<name>A0A182W6E0_9DIPT</name>
<dbReference type="PROSITE" id="PS00092">
    <property type="entry name" value="N6_MTASE"/>
    <property type="match status" value="1"/>
</dbReference>
<feature type="region of interest" description="Disordered" evidence="5">
    <location>
        <begin position="516"/>
        <end position="536"/>
    </location>
</feature>
<keyword evidence="6" id="KW-0812">Transmembrane</keyword>
<accession>A0A182W6E0</accession>
<dbReference type="PROSITE" id="PS00375">
    <property type="entry name" value="UDPGT"/>
    <property type="match status" value="1"/>
</dbReference>
<keyword evidence="9" id="KW-1185">Reference proteome</keyword>
<dbReference type="InterPro" id="IPR050271">
    <property type="entry name" value="UDP-glycosyltransferase"/>
</dbReference>
<dbReference type="SUPFAM" id="SSF53756">
    <property type="entry name" value="UDP-Glycosyltransferase/glycogen phosphorylase"/>
    <property type="match status" value="1"/>
</dbReference>
<feature type="chain" id="PRO_5008140932" evidence="7">
    <location>
        <begin position="24"/>
        <end position="536"/>
    </location>
</feature>
<dbReference type="Gene3D" id="3.40.50.2000">
    <property type="entry name" value="Glycogen Phosphorylase B"/>
    <property type="match status" value="2"/>
</dbReference>
<dbReference type="InterPro" id="IPR002213">
    <property type="entry name" value="UDP_glucos_trans"/>
</dbReference>
<proteinExistence type="inferred from homology"/>
<dbReference type="PANTHER" id="PTHR48043:SF60">
    <property type="entry name" value="UDP-GLUCURONOSYLTRANSFERASE"/>
    <property type="match status" value="1"/>
</dbReference>
<dbReference type="PANTHER" id="PTHR48043">
    <property type="entry name" value="EG:EG0003.4 PROTEIN-RELATED"/>
    <property type="match status" value="1"/>
</dbReference>
<evidence type="ECO:0000256" key="1">
    <source>
        <dbReference type="ARBA" id="ARBA00009995"/>
    </source>
</evidence>
<protein>
    <submittedName>
        <fullName evidence="8">Uncharacterized protein</fullName>
    </submittedName>
</protein>
<feature type="transmembrane region" description="Helical" evidence="6">
    <location>
        <begin position="483"/>
        <end position="505"/>
    </location>
</feature>
<dbReference type="VEuPathDB" id="VectorBase:AMIN005906"/>
<dbReference type="AlphaFoldDB" id="A0A182W6E0"/>
<keyword evidence="6" id="KW-0472">Membrane</keyword>
<feature type="compositionally biased region" description="Polar residues" evidence="5">
    <location>
        <begin position="516"/>
        <end position="525"/>
    </location>
</feature>
<sequence length="536" mass="62284">MWLRFVFTGCLFLLAGVLSSADGYKILFLVPFPGPSHWLMLKHFIRELTERQHQVTCITSFTFGEKLQDYDEILIDPPYPIRETFPVEGLFASSQTSDFDKLFMYWELGLNTSRHGLESENVRQFIRRTDLEFDLIVAEQFFQESWLMFAHKYDAPILTISTYGYSDFFDRIMGLQTPWSFVPHMILSYEDDMNFLQRAYNVLLSMCDSVYRNYKYLPQQDQLAREAFGELTTAPDRLPSVTELEQSISVILVNSHPILSIPRPSIRGLVDIGGAHIRTPKPLPKELRIFMDEARRGVIYFSLGAYMQSAVMPVEKRNAILRVFGTLEQRVVWKFEDDSLLQKEIPPNVMITRWAPQNDILAHPNTVLFISHGGQFGTFETMHHGVPVLFIPFFGDQHRNADRAIRQGFAKKMSFESITVESFGANIRHLVENEKYYTRAKEISKLFTDRLVKPMDEAIFWIEYTARHKGAAHLKSKSIRFNWFQYYSFDLVLYPTALVLAMLLIDKLAKFMSRTNSQQGRNRSSNGRKRVTSKRS</sequence>
<keyword evidence="7" id="KW-0732">Signal</keyword>
<organism evidence="8 9">
    <name type="scientific">Anopheles minimus</name>
    <dbReference type="NCBI Taxonomy" id="112268"/>
    <lineage>
        <taxon>Eukaryota</taxon>
        <taxon>Metazoa</taxon>
        <taxon>Ecdysozoa</taxon>
        <taxon>Arthropoda</taxon>
        <taxon>Hexapoda</taxon>
        <taxon>Insecta</taxon>
        <taxon>Pterygota</taxon>
        <taxon>Neoptera</taxon>
        <taxon>Endopterygota</taxon>
        <taxon>Diptera</taxon>
        <taxon>Nematocera</taxon>
        <taxon>Culicoidea</taxon>
        <taxon>Culicidae</taxon>
        <taxon>Anophelinae</taxon>
        <taxon>Anopheles</taxon>
    </lineage>
</organism>
<keyword evidence="6" id="KW-1133">Transmembrane helix</keyword>
<dbReference type="GO" id="GO:0032259">
    <property type="term" value="P:methylation"/>
    <property type="evidence" value="ECO:0007669"/>
    <property type="project" value="InterPro"/>
</dbReference>
<dbReference type="GO" id="GO:0008168">
    <property type="term" value="F:methyltransferase activity"/>
    <property type="evidence" value="ECO:0007669"/>
    <property type="project" value="InterPro"/>
</dbReference>
<dbReference type="FunFam" id="3.40.50.2000:FF:000050">
    <property type="entry name" value="UDP-glucuronosyltransferase"/>
    <property type="match status" value="1"/>
</dbReference>
<comment type="similarity">
    <text evidence="1 4">Belongs to the UDP-glycosyltransferase family.</text>
</comment>
<dbReference type="InterPro" id="IPR002052">
    <property type="entry name" value="DNA_methylase_N6_adenine_CS"/>
</dbReference>
<evidence type="ECO:0000313" key="9">
    <source>
        <dbReference type="Proteomes" id="UP000075920"/>
    </source>
</evidence>
<dbReference type="EnsemblMetazoa" id="AMIN005906-RA">
    <property type="protein sequence ID" value="AMIN005906-PA"/>
    <property type="gene ID" value="AMIN005906"/>
</dbReference>